<protein>
    <recommendedName>
        <fullName evidence="3">N-acetyltransferase domain-containing protein</fullName>
    </recommendedName>
</protein>
<evidence type="ECO:0000313" key="2">
    <source>
        <dbReference type="Proteomes" id="UP000292373"/>
    </source>
</evidence>
<evidence type="ECO:0000313" key="1">
    <source>
        <dbReference type="EMBL" id="TBT83500.1"/>
    </source>
</evidence>
<reference evidence="1 2" key="1">
    <citation type="submission" date="2019-01" db="EMBL/GenBank/DDBJ databases">
        <title>Lactibacter flavus gen. nov., sp. nov., a novel bacterium of the family Propionibacteriaceae isolated from raw milk and dairy products.</title>
        <authorList>
            <person name="Huptas C."/>
            <person name="Wenning M."/>
            <person name="Breitenwieser F."/>
            <person name="Doll E."/>
            <person name="Von Neubeck M."/>
            <person name="Busse H.-J."/>
            <person name="Scherer S."/>
        </authorList>
    </citation>
    <scope>NUCLEOTIDE SEQUENCE [LARGE SCALE GENOMIC DNA]</scope>
    <source>
        <strain evidence="1 2">KCTC 33808</strain>
    </source>
</reference>
<dbReference type="Proteomes" id="UP000292373">
    <property type="component" value="Unassembled WGS sequence"/>
</dbReference>
<accession>A0A4Q9KBW6</accession>
<keyword evidence="2" id="KW-1185">Reference proteome</keyword>
<dbReference type="EMBL" id="SDMQ01000011">
    <property type="protein sequence ID" value="TBT83500.1"/>
    <property type="molecule type" value="Genomic_DNA"/>
</dbReference>
<dbReference type="RefSeq" id="WP_131168924.1">
    <property type="nucleotide sequence ID" value="NZ_SDMQ01000011.1"/>
</dbReference>
<evidence type="ECO:0008006" key="3">
    <source>
        <dbReference type="Google" id="ProtNLM"/>
    </source>
</evidence>
<dbReference type="OrthoDB" id="3730292at2"/>
<dbReference type="AlphaFoldDB" id="A0A4Q9KBW6"/>
<sequence>MRSLVALDSVDLRTLACPWCGRVPQGATFGWKAVRDGAVVGVLAAASASELGGPYPQGAVVVVQAWVRREDVRELIGTQLVHRAAAALTTRRVSCLVAPGTFGVPDCRHLPGAFLDKLGFTESVAGRQWRMDLRRTLRVPEAVRGVADLVGRLVRPARPAPANRSGRPGS</sequence>
<proteinExistence type="predicted"/>
<organism evidence="1 2">
    <name type="scientific">Propioniciclava sinopodophylli</name>
    <dbReference type="NCBI Taxonomy" id="1837344"/>
    <lineage>
        <taxon>Bacteria</taxon>
        <taxon>Bacillati</taxon>
        <taxon>Actinomycetota</taxon>
        <taxon>Actinomycetes</taxon>
        <taxon>Propionibacteriales</taxon>
        <taxon>Propionibacteriaceae</taxon>
        <taxon>Propioniciclava</taxon>
    </lineage>
</organism>
<comment type="caution">
    <text evidence="1">The sequence shown here is derived from an EMBL/GenBank/DDBJ whole genome shotgun (WGS) entry which is preliminary data.</text>
</comment>
<name>A0A4Q9KBW6_9ACTN</name>
<gene>
    <name evidence="1" type="ORF">ET989_11075</name>
</gene>